<evidence type="ECO:0000256" key="1">
    <source>
        <dbReference type="ARBA" id="ARBA00005375"/>
    </source>
</evidence>
<dbReference type="CDD" id="cd07061">
    <property type="entry name" value="HP_HAP_like"/>
    <property type="match status" value="1"/>
</dbReference>
<evidence type="ECO:0000313" key="3">
    <source>
        <dbReference type="Proteomes" id="UP000835052"/>
    </source>
</evidence>
<dbReference type="Gene3D" id="3.40.50.1240">
    <property type="entry name" value="Phosphoglycerate mutase-like"/>
    <property type="match status" value="1"/>
</dbReference>
<reference evidence="2" key="1">
    <citation type="submission" date="2020-10" db="EMBL/GenBank/DDBJ databases">
        <authorList>
            <person name="Kikuchi T."/>
        </authorList>
    </citation>
    <scope>NUCLEOTIDE SEQUENCE</scope>
    <source>
        <strain evidence="2">NKZ352</strain>
    </source>
</reference>
<comment type="caution">
    <text evidence="2">The sequence shown here is derived from an EMBL/GenBank/DDBJ whole genome shotgun (WGS) entry which is preliminary data.</text>
</comment>
<dbReference type="InterPro" id="IPR000560">
    <property type="entry name" value="His_Pase_clade-2"/>
</dbReference>
<dbReference type="InterPro" id="IPR029033">
    <property type="entry name" value="His_PPase_superfam"/>
</dbReference>
<gene>
    <name evidence="2" type="ORF">CAUJ_LOCUS7711</name>
</gene>
<dbReference type="EMBL" id="CAJGYM010000023">
    <property type="protein sequence ID" value="CAD6191792.1"/>
    <property type="molecule type" value="Genomic_DNA"/>
</dbReference>
<dbReference type="AlphaFoldDB" id="A0A8S1H9H9"/>
<dbReference type="Proteomes" id="UP000835052">
    <property type="component" value="Unassembled WGS sequence"/>
</dbReference>
<comment type="similarity">
    <text evidence="1">Belongs to the histidine acid phosphatase family.</text>
</comment>
<dbReference type="OrthoDB" id="258392at2759"/>
<dbReference type="SUPFAM" id="SSF53254">
    <property type="entry name" value="Phosphoglycerate mutase-like"/>
    <property type="match status" value="1"/>
</dbReference>
<organism evidence="2 3">
    <name type="scientific">Caenorhabditis auriculariae</name>
    <dbReference type="NCBI Taxonomy" id="2777116"/>
    <lineage>
        <taxon>Eukaryota</taxon>
        <taxon>Metazoa</taxon>
        <taxon>Ecdysozoa</taxon>
        <taxon>Nematoda</taxon>
        <taxon>Chromadorea</taxon>
        <taxon>Rhabditida</taxon>
        <taxon>Rhabditina</taxon>
        <taxon>Rhabditomorpha</taxon>
        <taxon>Rhabditoidea</taxon>
        <taxon>Rhabditidae</taxon>
        <taxon>Peloderinae</taxon>
        <taxon>Caenorhabditis</taxon>
    </lineage>
</organism>
<accession>A0A8S1H9H9</accession>
<sequence>MRGSPRDGESAEKNGIGNTDSICPLQDEVWLKAKQTAYVQNFTNSPDTKALLAELTKNCGETIDIDNLYVVTQGLYCQQIWFNDTLRKVNPWFTEDLYNRADKCNDQVQLFQNGIFPAPNIVNGVDLGLTLKKIRGGSMVNDMNMHMNLKLSCQGDSSLKCKWINNLNYYVYSAHDTTLYAFFSALGVEEYAVKPGGYPLYSAASLIELYVDTVDKKPYFKMLYHADQNSNVTVITQGIDGCPTNSDFCPLSVFQKFADLTKPDHPIQQWCFEKLDQSSKSGLHYLFAFIPMLTFLVLQH</sequence>
<proteinExistence type="inferred from homology"/>
<dbReference type="PANTHER" id="PTHR11567:SF209">
    <property type="entry name" value="INTESTINAL ACID PHOSPHATASE"/>
    <property type="match status" value="1"/>
</dbReference>
<name>A0A8S1H9H9_9PELO</name>
<dbReference type="InterPro" id="IPR050645">
    <property type="entry name" value="Histidine_acid_phosphatase"/>
</dbReference>
<dbReference type="Pfam" id="PF00328">
    <property type="entry name" value="His_Phos_2"/>
    <property type="match status" value="1"/>
</dbReference>
<dbReference type="GO" id="GO:0016791">
    <property type="term" value="F:phosphatase activity"/>
    <property type="evidence" value="ECO:0007669"/>
    <property type="project" value="TreeGrafter"/>
</dbReference>
<keyword evidence="3" id="KW-1185">Reference proteome</keyword>
<evidence type="ECO:0000313" key="2">
    <source>
        <dbReference type="EMBL" id="CAD6191792.1"/>
    </source>
</evidence>
<dbReference type="PANTHER" id="PTHR11567">
    <property type="entry name" value="ACID PHOSPHATASE-RELATED"/>
    <property type="match status" value="1"/>
</dbReference>
<protein>
    <submittedName>
        <fullName evidence="2">Uncharacterized protein</fullName>
    </submittedName>
</protein>